<sequence>METDLVLVSLNDDQISKAKEANGKRKQITHALVCGKYGVMFGTEKQCRKYYSAWKEIFKSLFGRCYETESYDLNTYKCSGNVVMDLITESDKNKPDIDFIGIALKSEKKGFWSKLLGG</sequence>
<dbReference type="Proteomes" id="UP000663658">
    <property type="component" value="Chromosome"/>
</dbReference>
<organism evidence="1 2">
    <name type="scientific">Ectopseudomonas toyotomiensis</name>
    <dbReference type="NCBI Taxonomy" id="554344"/>
    <lineage>
        <taxon>Bacteria</taxon>
        <taxon>Pseudomonadati</taxon>
        <taxon>Pseudomonadota</taxon>
        <taxon>Gammaproteobacteria</taxon>
        <taxon>Pseudomonadales</taxon>
        <taxon>Pseudomonadaceae</taxon>
        <taxon>Ectopseudomonas</taxon>
    </lineage>
</organism>
<dbReference type="KEGG" id="pty:JWV26_02315"/>
<dbReference type="RefSeq" id="WP_206418291.1">
    <property type="nucleotide sequence ID" value="NZ_CP070505.1"/>
</dbReference>
<dbReference type="EMBL" id="CP070505">
    <property type="protein sequence ID" value="QSL93227.1"/>
    <property type="molecule type" value="Genomic_DNA"/>
</dbReference>
<evidence type="ECO:0000313" key="2">
    <source>
        <dbReference type="Proteomes" id="UP000663658"/>
    </source>
</evidence>
<name>A0ABD7DYL9_9GAMM</name>
<dbReference type="AlphaFoldDB" id="A0ABD7DYL9"/>
<gene>
    <name evidence="1" type="ORF">JWV26_02315</name>
</gene>
<protein>
    <submittedName>
        <fullName evidence="1">Uncharacterized protein</fullName>
    </submittedName>
</protein>
<reference evidence="1 2" key="1">
    <citation type="submission" date="2021-02" db="EMBL/GenBank/DDBJ databases">
        <title>Whole genome sequencing of Pseudomonas alcaliphila strain SM2.</title>
        <authorList>
            <person name="Alshamsi M.S."/>
            <person name="Sudalaimuthuasari N."/>
            <person name="Kundu B."/>
            <person name="AlMaskari R.S."/>
            <person name="Elmahi Y."/>
            <person name="Mundra S."/>
            <person name="Chandran S."/>
            <person name="Malik S."/>
            <person name="Hazzouri K.M."/>
            <person name="Amiri K.M.A."/>
        </authorList>
    </citation>
    <scope>NUCLEOTIDE SEQUENCE [LARGE SCALE GENOMIC DNA]</scope>
    <source>
        <strain evidence="1 2">SM2</strain>
    </source>
</reference>
<evidence type="ECO:0000313" key="1">
    <source>
        <dbReference type="EMBL" id="QSL93227.1"/>
    </source>
</evidence>
<proteinExistence type="predicted"/>
<accession>A0ABD7DYL9</accession>